<evidence type="ECO:0000256" key="12">
    <source>
        <dbReference type="PIRNR" id="PIRNR006250"/>
    </source>
</evidence>
<dbReference type="UniPathway" id="UPA00253">
    <property type="reaction ID" value="UER00331"/>
</dbReference>
<dbReference type="SUPFAM" id="SSF51690">
    <property type="entry name" value="Nicotinate/Quinolinate PRTase C-terminal domain-like"/>
    <property type="match status" value="1"/>
</dbReference>
<keyword evidence="16" id="KW-1185">Reference proteome</keyword>
<comment type="catalytic activity">
    <reaction evidence="11 12">
        <text>nicotinate beta-D-ribonucleotide + CO2 + diphosphate = quinolinate + 5-phospho-alpha-D-ribose 1-diphosphate + 2 H(+)</text>
        <dbReference type="Rhea" id="RHEA:12733"/>
        <dbReference type="ChEBI" id="CHEBI:15378"/>
        <dbReference type="ChEBI" id="CHEBI:16526"/>
        <dbReference type="ChEBI" id="CHEBI:29959"/>
        <dbReference type="ChEBI" id="CHEBI:33019"/>
        <dbReference type="ChEBI" id="CHEBI:57502"/>
        <dbReference type="ChEBI" id="CHEBI:58017"/>
        <dbReference type="EC" id="2.4.2.19"/>
    </reaction>
</comment>
<dbReference type="InterPro" id="IPR037128">
    <property type="entry name" value="Quinolinate_PRibosylTase_N_sf"/>
</dbReference>
<evidence type="ECO:0000256" key="9">
    <source>
        <dbReference type="ARBA" id="ARBA00022679"/>
    </source>
</evidence>
<dbReference type="InParanoid" id="A0A316YMF4"/>
<dbReference type="Gene3D" id="3.90.1170.20">
    <property type="entry name" value="Quinolinate phosphoribosyl transferase, N-terminal domain"/>
    <property type="match status" value="1"/>
</dbReference>
<proteinExistence type="inferred from homology"/>
<evidence type="ECO:0000256" key="8">
    <source>
        <dbReference type="ARBA" id="ARBA00022676"/>
    </source>
</evidence>
<evidence type="ECO:0000259" key="13">
    <source>
        <dbReference type="Pfam" id="PF01729"/>
    </source>
</evidence>
<reference evidence="15 16" key="1">
    <citation type="journal article" date="2018" name="Mol. Biol. Evol.">
        <title>Broad Genomic Sampling Reveals a Smut Pathogenic Ancestry of the Fungal Clade Ustilaginomycotina.</title>
        <authorList>
            <person name="Kijpornyongpan T."/>
            <person name="Mondo S.J."/>
            <person name="Barry K."/>
            <person name="Sandor L."/>
            <person name="Lee J."/>
            <person name="Lipzen A."/>
            <person name="Pangilinan J."/>
            <person name="LaButti K."/>
            <person name="Hainaut M."/>
            <person name="Henrissat B."/>
            <person name="Grigoriev I.V."/>
            <person name="Spatafora J.W."/>
            <person name="Aime M.C."/>
        </authorList>
    </citation>
    <scope>NUCLEOTIDE SEQUENCE [LARGE SCALE GENOMIC DNA]</scope>
    <source>
        <strain evidence="15 16">MCA 4198</strain>
    </source>
</reference>
<dbReference type="GO" id="GO:0009435">
    <property type="term" value="P:NAD+ biosynthetic process"/>
    <property type="evidence" value="ECO:0007669"/>
    <property type="project" value="UniProtKB-UniPathway"/>
</dbReference>
<comment type="function">
    <text evidence="1 12">Involved in the catabolism of quinolinic acid (QA).</text>
</comment>
<evidence type="ECO:0000256" key="10">
    <source>
        <dbReference type="ARBA" id="ARBA00033102"/>
    </source>
</evidence>
<dbReference type="AlphaFoldDB" id="A0A316YMF4"/>
<evidence type="ECO:0000256" key="3">
    <source>
        <dbReference type="ARBA" id="ARBA00009400"/>
    </source>
</evidence>
<evidence type="ECO:0000256" key="6">
    <source>
        <dbReference type="ARBA" id="ARBA00020990"/>
    </source>
</evidence>
<dbReference type="NCBIfam" id="TIGR00078">
    <property type="entry name" value="nadC"/>
    <property type="match status" value="1"/>
</dbReference>
<dbReference type="CDD" id="cd01572">
    <property type="entry name" value="QPRTase"/>
    <property type="match status" value="1"/>
</dbReference>
<evidence type="ECO:0000256" key="4">
    <source>
        <dbReference type="ARBA" id="ARBA00011218"/>
    </source>
</evidence>
<evidence type="ECO:0000259" key="14">
    <source>
        <dbReference type="Pfam" id="PF02749"/>
    </source>
</evidence>
<dbReference type="InterPro" id="IPR004393">
    <property type="entry name" value="NadC"/>
</dbReference>
<dbReference type="RefSeq" id="XP_025377046.1">
    <property type="nucleotide sequence ID" value="XM_025521475.1"/>
</dbReference>
<feature type="domain" description="Quinolinate phosphoribosyl transferase N-terminal" evidence="14">
    <location>
        <begin position="37"/>
        <end position="115"/>
    </location>
</feature>
<dbReference type="InterPro" id="IPR036068">
    <property type="entry name" value="Nicotinate_pribotase-like_C"/>
</dbReference>
<keyword evidence="7 12" id="KW-0662">Pyridine nucleotide biosynthesis</keyword>
<accession>A0A316YMF4</accession>
<dbReference type="GeneID" id="37043391"/>
<dbReference type="GO" id="GO:0034213">
    <property type="term" value="P:quinolinate catabolic process"/>
    <property type="evidence" value="ECO:0007669"/>
    <property type="project" value="TreeGrafter"/>
</dbReference>
<protein>
    <recommendedName>
        <fullName evidence="6 12">Nicotinate-nucleotide pyrophosphorylase [carboxylating]</fullName>
        <ecNumber evidence="5 12">2.4.2.19</ecNumber>
    </recommendedName>
    <alternativeName>
        <fullName evidence="10 12">Quinolinate phosphoribosyltransferase [decarboxylating]</fullName>
    </alternativeName>
</protein>
<dbReference type="FunFam" id="3.90.1170.20:FF:000003">
    <property type="entry name" value="Nicotinate-nucleotide pyrophosphorylase [carboxylating]"/>
    <property type="match status" value="1"/>
</dbReference>
<dbReference type="InterPro" id="IPR013785">
    <property type="entry name" value="Aldolase_TIM"/>
</dbReference>
<dbReference type="PIRSF" id="PIRSF006250">
    <property type="entry name" value="NadC_ModD"/>
    <property type="match status" value="1"/>
</dbReference>
<dbReference type="SUPFAM" id="SSF54675">
    <property type="entry name" value="Nicotinate/Quinolinate PRTase N-terminal domain-like"/>
    <property type="match status" value="1"/>
</dbReference>
<name>A0A316YMF4_9BASI</name>
<dbReference type="EMBL" id="KZ819636">
    <property type="protein sequence ID" value="PWN89848.1"/>
    <property type="molecule type" value="Genomic_DNA"/>
</dbReference>
<comment type="subunit">
    <text evidence="4 12">Hexamer formed by 3 homodimers.</text>
</comment>
<dbReference type="InterPro" id="IPR002638">
    <property type="entry name" value="Quinolinate_PRibosylTrfase_C"/>
</dbReference>
<evidence type="ECO:0000313" key="15">
    <source>
        <dbReference type="EMBL" id="PWN89848.1"/>
    </source>
</evidence>
<dbReference type="Pfam" id="PF01729">
    <property type="entry name" value="QRPTase_C"/>
    <property type="match status" value="1"/>
</dbReference>
<dbReference type="InterPro" id="IPR022412">
    <property type="entry name" value="Quinolinate_PRibosylTrfase_N"/>
</dbReference>
<comment type="similarity">
    <text evidence="3 12">Belongs to the NadC/ModD family.</text>
</comment>
<keyword evidence="8 12" id="KW-0328">Glycosyltransferase</keyword>
<comment type="pathway">
    <text evidence="2 12">Cofactor biosynthesis; NAD(+) biosynthesis; nicotinate D-ribonucleotide from quinolinate: step 1/1.</text>
</comment>
<dbReference type="Proteomes" id="UP000245768">
    <property type="component" value="Unassembled WGS sequence"/>
</dbReference>
<dbReference type="GO" id="GO:0004514">
    <property type="term" value="F:nicotinate-nucleotide diphosphorylase (carboxylating) activity"/>
    <property type="evidence" value="ECO:0007669"/>
    <property type="project" value="UniProtKB-EC"/>
</dbReference>
<keyword evidence="9 12" id="KW-0808">Transferase</keyword>
<sequence>MTLPNYAALLPPSWKTQVSAWLAEDCPAFDWGGFVVGDAPRTAHLLAKAPGILAGVPFFNAVFDQLGCTVEWKFKEGDAIQLHGGKRVVVAVVKGPVRNLLLGERVALNTLARCSGVATASRAFLDKARNAGFKGIVAGTRKTTPGFRLVEKYGMVVGGVDMHRYDLSSMVMLKDNHIWATGSITNAVQKARSVAGFSQRIDVEVQSYDEAVEAIKAGADVIMLDNLTGDALVQCAQRLKTELHASRGVAGGRSFLLESSGGIDIDNVAGGHVDDAIDIISTSAIHQSTKHIDFSLKVDPSSASSSSDQSTAV</sequence>
<gene>
    <name evidence="15" type="ORF">FA10DRAFT_266395</name>
</gene>
<dbReference type="EC" id="2.4.2.19" evidence="5 12"/>
<dbReference type="InterPro" id="IPR027277">
    <property type="entry name" value="NadC/ModD"/>
</dbReference>
<evidence type="ECO:0000256" key="11">
    <source>
        <dbReference type="ARBA" id="ARBA00047445"/>
    </source>
</evidence>
<feature type="domain" description="Quinolinate phosphoribosyl transferase C-terminal" evidence="13">
    <location>
        <begin position="117"/>
        <end position="297"/>
    </location>
</feature>
<dbReference type="OrthoDB" id="10067394at2759"/>
<evidence type="ECO:0000256" key="1">
    <source>
        <dbReference type="ARBA" id="ARBA00003237"/>
    </source>
</evidence>
<dbReference type="Gene3D" id="3.20.20.70">
    <property type="entry name" value="Aldolase class I"/>
    <property type="match status" value="1"/>
</dbReference>
<dbReference type="STRING" id="215250.A0A316YMF4"/>
<dbReference type="FunFam" id="3.20.20.70:FF:000090">
    <property type="entry name" value="Nicotinate-nucleotide pyrophosphorylase [carboxylating]"/>
    <property type="match status" value="1"/>
</dbReference>
<evidence type="ECO:0000313" key="16">
    <source>
        <dbReference type="Proteomes" id="UP000245768"/>
    </source>
</evidence>
<dbReference type="PANTHER" id="PTHR32179">
    <property type="entry name" value="NICOTINATE-NUCLEOTIDE PYROPHOSPHORYLASE [CARBOXYLATING]"/>
    <property type="match status" value="1"/>
</dbReference>
<evidence type="ECO:0000256" key="2">
    <source>
        <dbReference type="ARBA" id="ARBA00004893"/>
    </source>
</evidence>
<evidence type="ECO:0000256" key="7">
    <source>
        <dbReference type="ARBA" id="ARBA00022642"/>
    </source>
</evidence>
<dbReference type="PANTHER" id="PTHR32179:SF3">
    <property type="entry name" value="NICOTINATE-NUCLEOTIDE PYROPHOSPHORYLASE [CARBOXYLATING]"/>
    <property type="match status" value="1"/>
</dbReference>
<organism evidence="15 16">
    <name type="scientific">Acaromyces ingoldii</name>
    <dbReference type="NCBI Taxonomy" id="215250"/>
    <lineage>
        <taxon>Eukaryota</taxon>
        <taxon>Fungi</taxon>
        <taxon>Dikarya</taxon>
        <taxon>Basidiomycota</taxon>
        <taxon>Ustilaginomycotina</taxon>
        <taxon>Exobasidiomycetes</taxon>
        <taxon>Exobasidiales</taxon>
        <taxon>Cryptobasidiaceae</taxon>
        <taxon>Acaromyces</taxon>
    </lineage>
</organism>
<dbReference type="Pfam" id="PF02749">
    <property type="entry name" value="QRPTase_N"/>
    <property type="match status" value="1"/>
</dbReference>
<dbReference type="GO" id="GO:0005737">
    <property type="term" value="C:cytoplasm"/>
    <property type="evidence" value="ECO:0007669"/>
    <property type="project" value="TreeGrafter"/>
</dbReference>
<evidence type="ECO:0000256" key="5">
    <source>
        <dbReference type="ARBA" id="ARBA00011944"/>
    </source>
</evidence>